<dbReference type="HAMAP" id="MF_00360">
    <property type="entry name" value="Ribosomal_bS6"/>
    <property type="match status" value="1"/>
</dbReference>
<name>A0A219B7N1_9SPHN</name>
<dbReference type="Pfam" id="PF01250">
    <property type="entry name" value="Ribosomal_S6"/>
    <property type="match status" value="1"/>
</dbReference>
<organism evidence="8 9">
    <name type="scientific">Pacificimonas flava</name>
    <dbReference type="NCBI Taxonomy" id="1234595"/>
    <lineage>
        <taxon>Bacteria</taxon>
        <taxon>Pseudomonadati</taxon>
        <taxon>Pseudomonadota</taxon>
        <taxon>Alphaproteobacteria</taxon>
        <taxon>Sphingomonadales</taxon>
        <taxon>Sphingosinicellaceae</taxon>
        <taxon>Pacificimonas</taxon>
    </lineage>
</organism>
<evidence type="ECO:0000256" key="3">
    <source>
        <dbReference type="ARBA" id="ARBA00023274"/>
    </source>
</evidence>
<gene>
    <name evidence="6" type="primary">rpsF</name>
    <name evidence="8" type="ORF">B5C34_13665</name>
</gene>
<dbReference type="AlphaFoldDB" id="A0A219B7N1"/>
<dbReference type="OrthoDB" id="9812702at2"/>
<comment type="function">
    <text evidence="4 6">Binds together with bS18 to 16S ribosomal RNA.</text>
</comment>
<dbReference type="InterPro" id="IPR000529">
    <property type="entry name" value="Ribosomal_bS6"/>
</dbReference>
<dbReference type="InterPro" id="IPR020814">
    <property type="entry name" value="Ribosomal_S6_plastid/chlpt"/>
</dbReference>
<accession>A0A219B7N1</accession>
<dbReference type="PANTHER" id="PTHR21011:SF1">
    <property type="entry name" value="SMALL RIBOSOMAL SUBUNIT PROTEIN BS6M"/>
    <property type="match status" value="1"/>
</dbReference>
<keyword evidence="9" id="KW-1185">Reference proteome</keyword>
<keyword evidence="6" id="KW-0694">RNA-binding</keyword>
<keyword evidence="2 6" id="KW-0689">Ribosomal protein</keyword>
<feature type="region of interest" description="Disordered" evidence="7">
    <location>
        <begin position="96"/>
        <end position="121"/>
    </location>
</feature>
<evidence type="ECO:0000313" key="9">
    <source>
        <dbReference type="Proteomes" id="UP000198462"/>
    </source>
</evidence>
<evidence type="ECO:0000256" key="7">
    <source>
        <dbReference type="SAM" id="MobiDB-lite"/>
    </source>
</evidence>
<comment type="caution">
    <text evidence="8">The sequence shown here is derived from an EMBL/GenBank/DDBJ whole genome shotgun (WGS) entry which is preliminary data.</text>
</comment>
<dbReference type="GO" id="GO:0006412">
    <property type="term" value="P:translation"/>
    <property type="evidence" value="ECO:0007669"/>
    <property type="project" value="UniProtKB-UniRule"/>
</dbReference>
<dbReference type="GO" id="GO:0070181">
    <property type="term" value="F:small ribosomal subunit rRNA binding"/>
    <property type="evidence" value="ECO:0007669"/>
    <property type="project" value="TreeGrafter"/>
</dbReference>
<dbReference type="Proteomes" id="UP000198462">
    <property type="component" value="Unassembled WGS sequence"/>
</dbReference>
<keyword evidence="6" id="KW-0699">rRNA-binding</keyword>
<evidence type="ECO:0000256" key="1">
    <source>
        <dbReference type="ARBA" id="ARBA00009512"/>
    </source>
</evidence>
<dbReference type="InterPro" id="IPR014717">
    <property type="entry name" value="Transl_elong_EF1B/ribsomal_bS6"/>
</dbReference>
<evidence type="ECO:0000256" key="5">
    <source>
        <dbReference type="ARBA" id="ARBA00035294"/>
    </source>
</evidence>
<reference evidence="9" key="1">
    <citation type="submission" date="2017-05" db="EMBL/GenBank/DDBJ databases">
        <authorList>
            <person name="Lin X."/>
        </authorList>
    </citation>
    <scope>NUCLEOTIDE SEQUENCE [LARGE SCALE GENOMIC DNA]</scope>
    <source>
        <strain evidence="9">JLT2012</strain>
    </source>
</reference>
<dbReference type="InterPro" id="IPR035980">
    <property type="entry name" value="Ribosomal_bS6_sf"/>
</dbReference>
<dbReference type="GO" id="GO:0022627">
    <property type="term" value="C:cytosolic small ribosomal subunit"/>
    <property type="evidence" value="ECO:0007669"/>
    <property type="project" value="TreeGrafter"/>
</dbReference>
<dbReference type="GO" id="GO:0003735">
    <property type="term" value="F:structural constituent of ribosome"/>
    <property type="evidence" value="ECO:0007669"/>
    <property type="project" value="InterPro"/>
</dbReference>
<dbReference type="CDD" id="cd00473">
    <property type="entry name" value="bS6"/>
    <property type="match status" value="1"/>
</dbReference>
<keyword evidence="3 6" id="KW-0687">Ribonucleoprotein</keyword>
<feature type="compositionally biased region" description="Basic and acidic residues" evidence="7">
    <location>
        <begin position="104"/>
        <end position="121"/>
    </location>
</feature>
<dbReference type="Gene3D" id="3.30.70.60">
    <property type="match status" value="1"/>
</dbReference>
<protein>
    <recommendedName>
        <fullName evidence="5 6">Small ribosomal subunit protein bS6</fullName>
    </recommendedName>
</protein>
<dbReference type="PANTHER" id="PTHR21011">
    <property type="entry name" value="MITOCHONDRIAL 28S RIBOSOMAL PROTEIN S6"/>
    <property type="match status" value="1"/>
</dbReference>
<evidence type="ECO:0000256" key="6">
    <source>
        <dbReference type="HAMAP-Rule" id="MF_00360"/>
    </source>
</evidence>
<dbReference type="RefSeq" id="WP_088713102.1">
    <property type="nucleotide sequence ID" value="NZ_NFZT01000001.1"/>
</dbReference>
<evidence type="ECO:0000256" key="2">
    <source>
        <dbReference type="ARBA" id="ARBA00022980"/>
    </source>
</evidence>
<dbReference type="SUPFAM" id="SSF54995">
    <property type="entry name" value="Ribosomal protein S6"/>
    <property type="match status" value="1"/>
</dbReference>
<dbReference type="STRING" id="1234595.C725_3026"/>
<dbReference type="EMBL" id="NFZT01000001">
    <property type="protein sequence ID" value="OWV34402.1"/>
    <property type="molecule type" value="Genomic_DNA"/>
</dbReference>
<dbReference type="NCBIfam" id="TIGR00166">
    <property type="entry name" value="S6"/>
    <property type="match status" value="1"/>
</dbReference>
<sequence length="121" mass="14208">MPFYEHTFLARQDLSTAQVDALSQQFTEIIESNDGKVAKTEYWGLKSLAYKIKKNRKAHFVMLNIDAPPPALHEMERQIALSDDVIRQMTIRVEELEDDPSVQMRKEERRERRGSRDRSDD</sequence>
<comment type="similarity">
    <text evidence="1 6">Belongs to the bacterial ribosomal protein bS6 family.</text>
</comment>
<proteinExistence type="inferred from homology"/>
<evidence type="ECO:0000256" key="4">
    <source>
        <dbReference type="ARBA" id="ARBA00035104"/>
    </source>
</evidence>
<evidence type="ECO:0000313" key="8">
    <source>
        <dbReference type="EMBL" id="OWV34402.1"/>
    </source>
</evidence>